<dbReference type="InterPro" id="IPR009068">
    <property type="entry name" value="uS15_NS1_RNA-bd_sf"/>
</dbReference>
<comment type="caution">
    <text evidence="11">The sequence shown here is derived from an EMBL/GenBank/DDBJ whole genome shotgun (WGS) entry which is preliminary data.</text>
</comment>
<sequence>MNPISSKFCSSSKNISILLRRFKSDIEIRWVQPLRVRIHDPKKSGDLAAYTDPEPSRLRRSYQVLADTDVYKNASPAVKQLLSAEYQNNWQKFKIYKNDMINDVRRHPCDFGSSEASIAALTASIRYYQRLVLVDEYKSKSKAIRNEWKVQLQEMVSRRNGLLSHLRKSDYKRFEWLLEKLNLVYRPSPVDTRNLSRKPAMVKLVNDYCTRTKNEKLEAYKKELEKEQIEFFKEKEVILAEIEDEEKKLELNS</sequence>
<evidence type="ECO:0000256" key="10">
    <source>
        <dbReference type="SAM" id="Coils"/>
    </source>
</evidence>
<name>A0AA88HWK7_ARTSF</name>
<dbReference type="SMART" id="SM01387">
    <property type="entry name" value="Ribosomal_S15"/>
    <property type="match status" value="1"/>
</dbReference>
<keyword evidence="10" id="KW-0175">Coiled coil</keyword>
<evidence type="ECO:0000256" key="6">
    <source>
        <dbReference type="ARBA" id="ARBA00023274"/>
    </source>
</evidence>
<evidence type="ECO:0000256" key="7">
    <source>
        <dbReference type="ARBA" id="ARBA00035249"/>
    </source>
</evidence>
<evidence type="ECO:0000256" key="5">
    <source>
        <dbReference type="ARBA" id="ARBA00023128"/>
    </source>
</evidence>
<dbReference type="SUPFAM" id="SSF47060">
    <property type="entry name" value="S15/NS1 RNA-binding domain"/>
    <property type="match status" value="1"/>
</dbReference>
<evidence type="ECO:0000256" key="4">
    <source>
        <dbReference type="ARBA" id="ARBA00022980"/>
    </source>
</evidence>
<proteinExistence type="inferred from homology"/>
<dbReference type="Pfam" id="PF00312">
    <property type="entry name" value="Ribosomal_S15"/>
    <property type="match status" value="1"/>
</dbReference>
<dbReference type="GO" id="GO:0003735">
    <property type="term" value="F:structural constituent of ribosome"/>
    <property type="evidence" value="ECO:0007669"/>
    <property type="project" value="InterPro"/>
</dbReference>
<keyword evidence="4 9" id="KW-0689">Ribosomal protein</keyword>
<evidence type="ECO:0000256" key="1">
    <source>
        <dbReference type="ARBA" id="ARBA00004173"/>
    </source>
</evidence>
<organism evidence="11 12">
    <name type="scientific">Artemia franciscana</name>
    <name type="common">Brine shrimp</name>
    <name type="synonym">Artemia sanfranciscana</name>
    <dbReference type="NCBI Taxonomy" id="6661"/>
    <lineage>
        <taxon>Eukaryota</taxon>
        <taxon>Metazoa</taxon>
        <taxon>Ecdysozoa</taxon>
        <taxon>Arthropoda</taxon>
        <taxon>Crustacea</taxon>
        <taxon>Branchiopoda</taxon>
        <taxon>Anostraca</taxon>
        <taxon>Artemiidae</taxon>
        <taxon>Artemia</taxon>
    </lineage>
</organism>
<reference evidence="11" key="1">
    <citation type="submission" date="2023-07" db="EMBL/GenBank/DDBJ databases">
        <title>Chromosome-level genome assembly of Artemia franciscana.</title>
        <authorList>
            <person name="Jo E."/>
        </authorList>
    </citation>
    <scope>NUCLEOTIDE SEQUENCE</scope>
    <source>
        <tissue evidence="11">Whole body</tissue>
    </source>
</reference>
<dbReference type="AlphaFoldDB" id="A0AA88HWK7"/>
<dbReference type="Proteomes" id="UP001187531">
    <property type="component" value="Unassembled WGS sequence"/>
</dbReference>
<keyword evidence="6 9" id="KW-0687">Ribonucleoprotein</keyword>
<keyword evidence="3" id="KW-0809">Transit peptide</keyword>
<gene>
    <name evidence="11" type="ORF">QYM36_010200</name>
</gene>
<comment type="subcellular location">
    <subcellularLocation>
        <location evidence="1">Mitochondrion</location>
    </subcellularLocation>
</comment>
<evidence type="ECO:0000313" key="12">
    <source>
        <dbReference type="Proteomes" id="UP001187531"/>
    </source>
</evidence>
<dbReference type="GO" id="GO:0003723">
    <property type="term" value="F:RNA binding"/>
    <property type="evidence" value="ECO:0007669"/>
    <property type="project" value="TreeGrafter"/>
</dbReference>
<comment type="similarity">
    <text evidence="2 9">Belongs to the universal ribosomal protein uS15 family.</text>
</comment>
<dbReference type="GO" id="GO:0005763">
    <property type="term" value="C:mitochondrial small ribosomal subunit"/>
    <property type="evidence" value="ECO:0007669"/>
    <property type="project" value="TreeGrafter"/>
</dbReference>
<dbReference type="Gene3D" id="1.10.287.10">
    <property type="entry name" value="S15/NS1, RNA-binding"/>
    <property type="match status" value="1"/>
</dbReference>
<evidence type="ECO:0000256" key="8">
    <source>
        <dbReference type="ARBA" id="ARBA00035528"/>
    </source>
</evidence>
<accession>A0AA88HWK7</accession>
<evidence type="ECO:0000256" key="3">
    <source>
        <dbReference type="ARBA" id="ARBA00022946"/>
    </source>
</evidence>
<evidence type="ECO:0000313" key="11">
    <source>
        <dbReference type="EMBL" id="KAK2715521.1"/>
    </source>
</evidence>
<evidence type="ECO:0000256" key="2">
    <source>
        <dbReference type="ARBA" id="ARBA00008434"/>
    </source>
</evidence>
<feature type="coiled-coil region" evidence="10">
    <location>
        <begin position="210"/>
        <end position="252"/>
    </location>
</feature>
<dbReference type="GO" id="GO:0032543">
    <property type="term" value="P:mitochondrial translation"/>
    <property type="evidence" value="ECO:0007669"/>
    <property type="project" value="TreeGrafter"/>
</dbReference>
<dbReference type="InterPro" id="IPR052137">
    <property type="entry name" value="uS15_ribosomal"/>
</dbReference>
<dbReference type="InterPro" id="IPR000589">
    <property type="entry name" value="Ribosomal_uS15"/>
</dbReference>
<evidence type="ECO:0000256" key="9">
    <source>
        <dbReference type="RuleBase" id="RU003919"/>
    </source>
</evidence>
<dbReference type="EMBL" id="JAVRJZ010000012">
    <property type="protein sequence ID" value="KAK2715521.1"/>
    <property type="molecule type" value="Genomic_DNA"/>
</dbReference>
<dbReference type="PANTHER" id="PTHR46685:SF1">
    <property type="entry name" value="SMALL RIBOSOMAL SUBUNIT PROTEIN US15M"/>
    <property type="match status" value="1"/>
</dbReference>
<keyword evidence="12" id="KW-1185">Reference proteome</keyword>
<protein>
    <recommendedName>
        <fullName evidence="7">Small ribosomal subunit protein uS15m</fullName>
    </recommendedName>
    <alternativeName>
        <fullName evidence="8">28S ribosomal protein S15, mitochondrial</fullName>
    </alternativeName>
</protein>
<keyword evidence="5" id="KW-0496">Mitochondrion</keyword>
<dbReference type="PANTHER" id="PTHR46685">
    <property type="entry name" value="28S RIBOSOMAL PROTEIN S15, MITOCHONDRIAL"/>
    <property type="match status" value="1"/>
</dbReference>